<protein>
    <submittedName>
        <fullName evidence="1">Uncharacterized protein</fullName>
    </submittedName>
</protein>
<dbReference type="CDD" id="cd00303">
    <property type="entry name" value="retropepsin_like"/>
    <property type="match status" value="1"/>
</dbReference>
<name>A0AAV8S4V7_9ROSI</name>
<keyword evidence="2" id="KW-1185">Reference proteome</keyword>
<evidence type="ECO:0000313" key="2">
    <source>
        <dbReference type="Proteomes" id="UP001159364"/>
    </source>
</evidence>
<accession>A0AAV8S4V7</accession>
<dbReference type="AlphaFoldDB" id="A0AAV8S4V7"/>
<dbReference type="EMBL" id="JAIWQS010000238">
    <property type="protein sequence ID" value="KAJ8747091.1"/>
    <property type="molecule type" value="Genomic_DNA"/>
</dbReference>
<sequence>MLVGDKAEFGDLETRMEELEFKNPMVKAHLRNLDVSLFASTSSLVPCQMMLRGEINGTDVLILVDSGTSLNFVCYKLIARLALPSSTGPAISVSMGNGTLASTYGYCRGLEFSIGSSIGPVTFAEDMHLFDLPSVDVILGFPWLASLAASLSSIFEISDDEIYARPWLIFGTPHLESQDM</sequence>
<dbReference type="Proteomes" id="UP001159364">
    <property type="component" value="Unassembled WGS sequence"/>
</dbReference>
<dbReference type="Pfam" id="PF13650">
    <property type="entry name" value="Asp_protease_2"/>
    <property type="match status" value="1"/>
</dbReference>
<dbReference type="Gene3D" id="2.40.70.10">
    <property type="entry name" value="Acid Proteases"/>
    <property type="match status" value="1"/>
</dbReference>
<reference evidence="1 2" key="1">
    <citation type="submission" date="2021-09" db="EMBL/GenBank/DDBJ databases">
        <title>Genomic insights and catalytic innovation underlie evolution of tropane alkaloids biosynthesis.</title>
        <authorList>
            <person name="Wang Y.-J."/>
            <person name="Tian T."/>
            <person name="Huang J.-P."/>
            <person name="Huang S.-X."/>
        </authorList>
    </citation>
    <scope>NUCLEOTIDE SEQUENCE [LARGE SCALE GENOMIC DNA]</scope>
    <source>
        <strain evidence="1">KIB-2018</strain>
        <tissue evidence="1">Leaf</tissue>
    </source>
</reference>
<evidence type="ECO:0000313" key="1">
    <source>
        <dbReference type="EMBL" id="KAJ8747091.1"/>
    </source>
</evidence>
<dbReference type="InterPro" id="IPR021109">
    <property type="entry name" value="Peptidase_aspartic_dom_sf"/>
</dbReference>
<comment type="caution">
    <text evidence="1">The sequence shown here is derived from an EMBL/GenBank/DDBJ whole genome shotgun (WGS) entry which is preliminary data.</text>
</comment>
<gene>
    <name evidence="1" type="ORF">K2173_008890</name>
</gene>
<proteinExistence type="predicted"/>
<organism evidence="1 2">
    <name type="scientific">Erythroxylum novogranatense</name>
    <dbReference type="NCBI Taxonomy" id="1862640"/>
    <lineage>
        <taxon>Eukaryota</taxon>
        <taxon>Viridiplantae</taxon>
        <taxon>Streptophyta</taxon>
        <taxon>Embryophyta</taxon>
        <taxon>Tracheophyta</taxon>
        <taxon>Spermatophyta</taxon>
        <taxon>Magnoliopsida</taxon>
        <taxon>eudicotyledons</taxon>
        <taxon>Gunneridae</taxon>
        <taxon>Pentapetalae</taxon>
        <taxon>rosids</taxon>
        <taxon>fabids</taxon>
        <taxon>Malpighiales</taxon>
        <taxon>Erythroxylaceae</taxon>
        <taxon>Erythroxylum</taxon>
    </lineage>
</organism>
<dbReference type="SUPFAM" id="SSF50630">
    <property type="entry name" value="Acid proteases"/>
    <property type="match status" value="1"/>
</dbReference>